<keyword evidence="3" id="KW-1185">Reference proteome</keyword>
<dbReference type="AlphaFoldDB" id="A0A8H4A4Z7"/>
<evidence type="ECO:0000313" key="3">
    <source>
        <dbReference type="Proteomes" id="UP000439903"/>
    </source>
</evidence>
<gene>
    <name evidence="2" type="ORF">F8M41_005002</name>
</gene>
<protein>
    <submittedName>
        <fullName evidence="2">Uncharacterized protein</fullName>
    </submittedName>
</protein>
<reference evidence="2 3" key="1">
    <citation type="journal article" date="2019" name="Environ. Microbiol.">
        <title>At the nexus of three kingdoms: the genome of the mycorrhizal fungus Gigaspora margarita provides insights into plant, endobacterial and fungal interactions.</title>
        <authorList>
            <person name="Venice F."/>
            <person name="Ghignone S."/>
            <person name="Salvioli di Fossalunga A."/>
            <person name="Amselem J."/>
            <person name="Novero M."/>
            <person name="Xianan X."/>
            <person name="Sedzielewska Toro K."/>
            <person name="Morin E."/>
            <person name="Lipzen A."/>
            <person name="Grigoriev I.V."/>
            <person name="Henrissat B."/>
            <person name="Martin F.M."/>
            <person name="Bonfante P."/>
        </authorList>
    </citation>
    <scope>NUCLEOTIDE SEQUENCE [LARGE SCALE GENOMIC DNA]</scope>
    <source>
        <strain evidence="2 3">BEG34</strain>
    </source>
</reference>
<dbReference type="Proteomes" id="UP000439903">
    <property type="component" value="Unassembled WGS sequence"/>
</dbReference>
<name>A0A8H4A4Z7_GIGMA</name>
<evidence type="ECO:0000256" key="1">
    <source>
        <dbReference type="SAM" id="MobiDB-lite"/>
    </source>
</evidence>
<comment type="caution">
    <text evidence="2">The sequence shown here is derived from an EMBL/GenBank/DDBJ whole genome shotgun (WGS) entry which is preliminary data.</text>
</comment>
<proteinExistence type="predicted"/>
<organism evidence="2 3">
    <name type="scientific">Gigaspora margarita</name>
    <dbReference type="NCBI Taxonomy" id="4874"/>
    <lineage>
        <taxon>Eukaryota</taxon>
        <taxon>Fungi</taxon>
        <taxon>Fungi incertae sedis</taxon>
        <taxon>Mucoromycota</taxon>
        <taxon>Glomeromycotina</taxon>
        <taxon>Glomeromycetes</taxon>
        <taxon>Diversisporales</taxon>
        <taxon>Gigasporaceae</taxon>
        <taxon>Gigaspora</taxon>
    </lineage>
</organism>
<feature type="region of interest" description="Disordered" evidence="1">
    <location>
        <begin position="39"/>
        <end position="67"/>
    </location>
</feature>
<accession>A0A8H4A4Z7</accession>
<dbReference type="OrthoDB" id="2322496at2759"/>
<sequence length="199" mass="22977">MEKSVAHSPTLFKLIDFDTICTKKEFSLPSEILTPQVIAERSRSSSRFPARQSRPNRPYSFDLGESSLTPHKTIKRTYANGNNESYSTSTWRSFQGRSYTTRKRKNSRQLDEDEIRALPEQPKYEKYNARAFSENPFMKQTTPSTLVKGTYKLNAEKIERSFLQFCFSQHVNALIQAAEWLENNDCDSNLSSETPPQDN</sequence>
<evidence type="ECO:0000313" key="2">
    <source>
        <dbReference type="EMBL" id="KAF0433750.1"/>
    </source>
</evidence>
<dbReference type="EMBL" id="WTPW01001465">
    <property type="protein sequence ID" value="KAF0433750.1"/>
    <property type="molecule type" value="Genomic_DNA"/>
</dbReference>